<sequence>MSELTIRPAKISRVIPDSIASEIGFEVGDAIESINGTRPRDLIDYQFLCADEFLTLEVLDTKGKKHRLEIEKDYNEDLGLEFETALFDGLIQCNNKCPFCFIDQQPEGKRETLYYKDDDYRLSFLYGSYLTLTNLTAREWQRIEQMRISPLFVSVHATEPDVRIRLLKNPRAGQILDNLKWFQERQLQIHAQVVVCPTINDGIHLERTLLDLVSFHRGDIPAVESVAVVPVGLTRFRPAEDELIPVTTEKAREVIAQVQILQKKFRQEFESNVVWLADEWFLIARMDLPPQSHYEDYPQIGNGVGSIRQFIRDFQKTAKKFLPQKIFPARRWTWVVGNAVEHAFQPLVKRLNQVEGLTVELVALNSNYWGQEITVTGLLTGQDLIDGLKDRNLGDGILLPSVMLKDGDTVFLDDTRLETVASRLNVPIFPVMGVEELMETCIKDMASSS</sequence>
<dbReference type="Pfam" id="PF04459">
    <property type="entry name" value="DUF512"/>
    <property type="match status" value="1"/>
</dbReference>
<protein>
    <submittedName>
        <fullName evidence="4">TIGR03279 family radical SAM protein</fullName>
    </submittedName>
</protein>
<dbReference type="InterPro" id="IPR058240">
    <property type="entry name" value="rSAM_sf"/>
</dbReference>
<evidence type="ECO:0000259" key="2">
    <source>
        <dbReference type="Pfam" id="PF17820"/>
    </source>
</evidence>
<dbReference type="InterPro" id="IPR007549">
    <property type="entry name" value="DUF512"/>
</dbReference>
<dbReference type="SUPFAM" id="SSF50156">
    <property type="entry name" value="PDZ domain-like"/>
    <property type="match status" value="1"/>
</dbReference>
<organism evidence="4 5">
    <name type="scientific">Pannus brasiliensis CCIBt3594</name>
    <dbReference type="NCBI Taxonomy" id="1427578"/>
    <lineage>
        <taxon>Bacteria</taxon>
        <taxon>Bacillati</taxon>
        <taxon>Cyanobacteriota</taxon>
        <taxon>Cyanophyceae</taxon>
        <taxon>Oscillatoriophycideae</taxon>
        <taxon>Chroococcales</taxon>
        <taxon>Microcystaceae</taxon>
        <taxon>Pannus</taxon>
    </lineage>
</organism>
<dbReference type="Proteomes" id="UP001328733">
    <property type="component" value="Unassembled WGS sequence"/>
</dbReference>
<dbReference type="InterPro" id="IPR045375">
    <property type="entry name" value="Put_radical_SAM-like_N"/>
</dbReference>
<evidence type="ECO:0000259" key="3">
    <source>
        <dbReference type="Pfam" id="PF19238"/>
    </source>
</evidence>
<feature type="domain" description="Putative radical SAM N-terminal" evidence="3">
    <location>
        <begin position="72"/>
        <end position="216"/>
    </location>
</feature>
<gene>
    <name evidence="4" type="ORF">V0288_15590</name>
</gene>
<dbReference type="InterPro" id="IPR013785">
    <property type="entry name" value="Aldolase_TIM"/>
</dbReference>
<feature type="domain" description="PDZ" evidence="2">
    <location>
        <begin position="11"/>
        <end position="50"/>
    </location>
</feature>
<comment type="caution">
    <text evidence="4">The sequence shown here is derived from an EMBL/GenBank/DDBJ whole genome shotgun (WGS) entry which is preliminary data.</text>
</comment>
<dbReference type="SUPFAM" id="SSF102114">
    <property type="entry name" value="Radical SAM enzymes"/>
    <property type="match status" value="1"/>
</dbReference>
<dbReference type="InterPro" id="IPR036034">
    <property type="entry name" value="PDZ_sf"/>
</dbReference>
<feature type="domain" description="DUF512" evidence="1">
    <location>
        <begin position="229"/>
        <end position="431"/>
    </location>
</feature>
<dbReference type="AlphaFoldDB" id="A0AAW9QZL8"/>
<dbReference type="InterPro" id="IPR041489">
    <property type="entry name" value="PDZ_6"/>
</dbReference>
<evidence type="ECO:0000313" key="5">
    <source>
        <dbReference type="Proteomes" id="UP001328733"/>
    </source>
</evidence>
<reference evidence="4 5" key="1">
    <citation type="submission" date="2024-01" db="EMBL/GenBank/DDBJ databases">
        <title>Genomic insights into the taxonomy and metabolism of the cyanobacterium Pannus brasiliensis CCIBt3594.</title>
        <authorList>
            <person name="Machado M."/>
            <person name="Botero N.B."/>
            <person name="Andreote A.P.D."/>
            <person name="Feitosa A.M.T."/>
            <person name="Popin R."/>
            <person name="Sivonen K."/>
            <person name="Fiore M.F."/>
        </authorList>
    </citation>
    <scope>NUCLEOTIDE SEQUENCE [LARGE SCALE GENOMIC DNA]</scope>
    <source>
        <strain evidence="4 5">CCIBt3594</strain>
    </source>
</reference>
<evidence type="ECO:0000259" key="1">
    <source>
        <dbReference type="Pfam" id="PF04459"/>
    </source>
</evidence>
<keyword evidence="5" id="KW-1185">Reference proteome</keyword>
<dbReference type="RefSeq" id="WP_332866034.1">
    <property type="nucleotide sequence ID" value="NZ_JBAFSM010000030.1"/>
</dbReference>
<dbReference type="Gene3D" id="3.20.20.70">
    <property type="entry name" value="Aldolase class I"/>
    <property type="match status" value="1"/>
</dbReference>
<proteinExistence type="predicted"/>
<dbReference type="Pfam" id="PF19238">
    <property type="entry name" value="Radical_SAM_2"/>
    <property type="match status" value="1"/>
</dbReference>
<dbReference type="Pfam" id="PF17820">
    <property type="entry name" value="PDZ_6"/>
    <property type="match status" value="1"/>
</dbReference>
<dbReference type="InterPro" id="IPR017673">
    <property type="entry name" value="CHP03279_fam"/>
</dbReference>
<accession>A0AAW9QZL8</accession>
<evidence type="ECO:0000313" key="4">
    <source>
        <dbReference type="EMBL" id="MEG3438554.1"/>
    </source>
</evidence>
<dbReference type="EMBL" id="JBAFSM010000030">
    <property type="protein sequence ID" value="MEG3438554.1"/>
    <property type="molecule type" value="Genomic_DNA"/>
</dbReference>
<dbReference type="Gene3D" id="2.30.42.10">
    <property type="match status" value="1"/>
</dbReference>
<dbReference type="NCBIfam" id="TIGR03279">
    <property type="entry name" value="cyano_FeS_chp"/>
    <property type="match status" value="1"/>
</dbReference>
<name>A0AAW9QZL8_9CHRO</name>